<keyword evidence="4 6" id="KW-0133">Cell shape</keyword>
<dbReference type="InterPro" id="IPR004753">
    <property type="entry name" value="MreB"/>
</dbReference>
<dbReference type="InterPro" id="IPR056546">
    <property type="entry name" value="MreB_MamK-like"/>
</dbReference>
<keyword evidence="2 6" id="KW-0547">Nucleotide-binding</keyword>
<reference evidence="7" key="1">
    <citation type="journal article" date="2022" name="Int. J. Syst. Evol. Microbiol.">
        <title>Apilactobacillus apisilvae sp. nov., Nicolia spurrieriana gen. nov. sp. nov., Bombilactobacillus folatiphilus sp. nov. and Bombilactobacillus thymidiniphilus sp. nov., four new lactic acid bacterial isolates from stingless bees Tetragonula carbonaria and Austroplebeia australis.</title>
        <authorList>
            <person name="Oliphant S.A."/>
            <person name="Watson-Haigh N.S."/>
            <person name="Sumby K.M."/>
            <person name="Gardner J."/>
            <person name="Groom S."/>
            <person name="Jiranek V."/>
        </authorList>
    </citation>
    <scope>NUCLEOTIDE SEQUENCE</scope>
    <source>
        <strain evidence="7">SGEP1_A5</strain>
    </source>
</reference>
<evidence type="ECO:0000256" key="3">
    <source>
        <dbReference type="ARBA" id="ARBA00022840"/>
    </source>
</evidence>
<dbReference type="CDD" id="cd10225">
    <property type="entry name" value="ASKHA_NBD_MreB-like"/>
    <property type="match status" value="1"/>
</dbReference>
<dbReference type="AlphaFoldDB" id="A0A976RS90"/>
<keyword evidence="1 6" id="KW-0963">Cytoplasm</keyword>
<evidence type="ECO:0000256" key="2">
    <source>
        <dbReference type="ARBA" id="ARBA00022741"/>
    </source>
</evidence>
<gene>
    <name evidence="6" type="primary">mreB</name>
    <name evidence="7" type="ORF">MOO44_08180</name>
</gene>
<protein>
    <recommendedName>
        <fullName evidence="6">Cell shape-determining protein MreB</fullName>
    </recommendedName>
</protein>
<feature type="binding site" evidence="6">
    <location>
        <begin position="203"/>
        <end position="206"/>
    </location>
    <ligand>
        <name>ATP</name>
        <dbReference type="ChEBI" id="CHEBI:30616"/>
    </ligand>
</feature>
<comment type="function">
    <text evidence="6">Forms membrane-associated dynamic filaments that are essential for cell shape determination. Acts by regulating cell wall synthesis and cell elongation, and thus cell shape. A feedback loop between cell geometry and MreB localization may maintain elongated cell shape by targeting cell wall growth to regions of negative cell wall curvature.</text>
</comment>
<feature type="binding site" evidence="6">
    <location>
        <begin position="11"/>
        <end position="13"/>
    </location>
    <ligand>
        <name>ATP</name>
        <dbReference type="ChEBI" id="CHEBI:30616"/>
    </ligand>
</feature>
<dbReference type="GO" id="GO:0005524">
    <property type="term" value="F:ATP binding"/>
    <property type="evidence" value="ECO:0007669"/>
    <property type="project" value="UniProtKB-KW"/>
</dbReference>
<evidence type="ECO:0000313" key="8">
    <source>
        <dbReference type="Proteomes" id="UP000831181"/>
    </source>
</evidence>
<keyword evidence="8" id="KW-1185">Reference proteome</keyword>
<evidence type="ECO:0000256" key="5">
    <source>
        <dbReference type="ARBA" id="ARBA00023458"/>
    </source>
</evidence>
<dbReference type="PANTHER" id="PTHR42749:SF4">
    <property type="entry name" value="CELL SHAPE-DETERMINING PROTEIN MBL"/>
    <property type="match status" value="1"/>
</dbReference>
<keyword evidence="3 6" id="KW-0067">ATP-binding</keyword>
<dbReference type="PANTHER" id="PTHR42749">
    <property type="entry name" value="CELL SHAPE-DETERMINING PROTEIN MREB"/>
    <property type="match status" value="1"/>
</dbReference>
<dbReference type="InterPro" id="IPR043129">
    <property type="entry name" value="ATPase_NBD"/>
</dbReference>
<dbReference type="PRINTS" id="PR01652">
    <property type="entry name" value="SHAPEPROTEIN"/>
</dbReference>
<organism evidence="7 8">
    <name type="scientific">Nicoliella spurrieriana</name>
    <dbReference type="NCBI Taxonomy" id="2925830"/>
    <lineage>
        <taxon>Bacteria</taxon>
        <taxon>Bacillati</taxon>
        <taxon>Bacillota</taxon>
        <taxon>Bacilli</taxon>
        <taxon>Lactobacillales</taxon>
        <taxon>Lactobacillaceae</taxon>
        <taxon>Nicoliella</taxon>
    </lineage>
</organism>
<comment type="similarity">
    <text evidence="5 6">Belongs to the FtsA/MreB family.</text>
</comment>
<accession>A0A976RS90</accession>
<dbReference type="GO" id="GO:0005737">
    <property type="term" value="C:cytoplasm"/>
    <property type="evidence" value="ECO:0007669"/>
    <property type="project" value="UniProtKB-SubCell"/>
</dbReference>
<comment type="subunit">
    <text evidence="6">Forms polymers.</text>
</comment>
<dbReference type="Gene3D" id="3.30.420.40">
    <property type="match status" value="2"/>
</dbReference>
<comment type="subcellular location">
    <subcellularLocation>
        <location evidence="6">Cytoplasm</location>
    </subcellularLocation>
    <text evidence="6">Membrane-associated.</text>
</comment>
<dbReference type="NCBIfam" id="TIGR00904">
    <property type="entry name" value="mreB"/>
    <property type="match status" value="1"/>
</dbReference>
<dbReference type="NCBIfam" id="NF010539">
    <property type="entry name" value="PRK13927.1"/>
    <property type="match status" value="1"/>
</dbReference>
<dbReference type="GO" id="GO:0008360">
    <property type="term" value="P:regulation of cell shape"/>
    <property type="evidence" value="ECO:0007669"/>
    <property type="project" value="UniProtKB-UniRule"/>
</dbReference>
<proteinExistence type="inferred from homology"/>
<dbReference type="HAMAP" id="MF_02207">
    <property type="entry name" value="MreB"/>
    <property type="match status" value="1"/>
</dbReference>
<feature type="binding site" evidence="6">
    <location>
        <begin position="285"/>
        <end position="288"/>
    </location>
    <ligand>
        <name>ATP</name>
        <dbReference type="ChEBI" id="CHEBI:30616"/>
    </ligand>
</feature>
<dbReference type="Proteomes" id="UP000831181">
    <property type="component" value="Chromosome"/>
</dbReference>
<dbReference type="GO" id="GO:0000902">
    <property type="term" value="P:cell morphogenesis"/>
    <property type="evidence" value="ECO:0007669"/>
    <property type="project" value="InterPro"/>
</dbReference>
<evidence type="ECO:0000256" key="4">
    <source>
        <dbReference type="ARBA" id="ARBA00022960"/>
    </source>
</evidence>
<dbReference type="KEGG" id="lbe:MOO44_08180"/>
<dbReference type="SUPFAM" id="SSF53067">
    <property type="entry name" value="Actin-like ATPase domain"/>
    <property type="match status" value="2"/>
</dbReference>
<feature type="binding site" evidence="6">
    <location>
        <begin position="155"/>
        <end position="157"/>
    </location>
    <ligand>
        <name>ATP</name>
        <dbReference type="ChEBI" id="CHEBI:30616"/>
    </ligand>
</feature>
<dbReference type="Pfam" id="PF06723">
    <property type="entry name" value="MreB_Mbl"/>
    <property type="match status" value="1"/>
</dbReference>
<sequence length="331" mass="35349">MAKDIGIDLGTANVLIYVVGKGIVLNEPAVVAVDVKTEKVLSVGSEAYRMVGRTPSNIRAIRPLKDGVISDFDVTEKMLSYFIDKLNVKGVMSKPKIMICAPTNITNIERKAIIQAAEKSGGGKVYLEEEPKVAAIGAGMDIFQPFGNMVIDMGGGTSDIAVISLGDIVASNSIRVAGDKMNNMIAAYIKNKHGLIIGDHTSEKIKIEIGTAVKDEPDQVKTKEVRGRDSLTGMPRSITVDSNEICDALEDAVETIVRGAKEVLEVIPPELASDIVDRGVMLTGGGALLNKIDQRISDELTVPVMISENPLDNVARGAGALLEHIDKTDNK</sequence>
<name>A0A976RS90_9LACO</name>
<evidence type="ECO:0000256" key="6">
    <source>
        <dbReference type="HAMAP-Rule" id="MF_02207"/>
    </source>
</evidence>
<evidence type="ECO:0000313" key="7">
    <source>
        <dbReference type="EMBL" id="UQS86831.1"/>
    </source>
</evidence>
<evidence type="ECO:0000256" key="1">
    <source>
        <dbReference type="ARBA" id="ARBA00022490"/>
    </source>
</evidence>
<dbReference type="EMBL" id="CP093361">
    <property type="protein sequence ID" value="UQS86831.1"/>
    <property type="molecule type" value="Genomic_DNA"/>
</dbReference>
<dbReference type="RefSeq" id="WP_260116634.1">
    <property type="nucleotide sequence ID" value="NZ_CP093361.1"/>
</dbReference>